<dbReference type="STRING" id="183478.A0A364N6Q8"/>
<dbReference type="Proteomes" id="UP000249619">
    <property type="component" value="Unassembled WGS sequence"/>
</dbReference>
<feature type="compositionally biased region" description="Polar residues" evidence="2">
    <location>
        <begin position="348"/>
        <end position="365"/>
    </location>
</feature>
<feature type="coiled-coil region" evidence="1">
    <location>
        <begin position="529"/>
        <end position="563"/>
    </location>
</feature>
<feature type="compositionally biased region" description="Basic and acidic residues" evidence="2">
    <location>
        <begin position="18"/>
        <end position="30"/>
    </location>
</feature>
<feature type="region of interest" description="Disordered" evidence="2">
    <location>
        <begin position="220"/>
        <end position="254"/>
    </location>
</feature>
<feature type="region of interest" description="Disordered" evidence="2">
    <location>
        <begin position="697"/>
        <end position="733"/>
    </location>
</feature>
<feature type="region of interest" description="Disordered" evidence="2">
    <location>
        <begin position="1"/>
        <end position="72"/>
    </location>
</feature>
<sequence>MGANASKNGDIPGTYPSETDRESDEKHGSDRSCTSSMIVESGGFNEDVDQPRQPRPTRNVASPLFQPGPHPYAKRSLDAGAIGELWHKIEMKQASSEPFALMQVLSALEVLRHASISKQALQESDIIARLRGLQNVQDRDIAKNASEVVMRLQNILFQWTPTNEPVQPWPPAHSIFFSYRPPPPSNVFQTPAPISISNPMTSSPSGPETRNITRNIFAPKPETEKVKTTPQKPVQAGNENTASEKATPSILKTGPAVSKPGGLFAGLSGQKNVKPRQPWILPSTIRVMKDEKRPLRAESDPASFNFNIPPSATNRQPLFSGSFGQNKENPFIDPLSVGPKDPPPNPFVPSQASNNSPWPRTSSPGNPSPFKFGETKSEPMATREEFITWVKTFLDLDQPDMATVTFHLRSLWGSITSFSYSLRRTGQSIAEGRNSIRNMESEIAQIQTVQSTDHVLANPRRDLLTRCQDRLSLARESLREQEKIGRELREDLAKAVCLPLQKMASVGKAKQYDYEKRITEARSEARFNLVEAVEVIEKMRKELAVAQDQISIIESEKAEAKSQVIAGYFEIRDLSVTIGNLHNDLESKDAKHVEEKKTLTDQYRARAEIDAAAKSAQCAKAMAKVEELERQIEVLEREKMDITCAKATVEKEREDFEAEVNKLKGYKDGYSQLVRELDELQGTYNDAVAERDDLMKQMQDAAASAKAPSRHELGAAQSPFASHHQSDNARATKSDHLDGLIDHWQHQFKIKMVAIGKAQADIASLEAEICEVHGLLFPVRKPMTPPVETTANTANKTEPIS</sequence>
<comment type="caution">
    <text evidence="3">The sequence shown here is derived from an EMBL/GenBank/DDBJ whole genome shotgun (WGS) entry which is preliminary data.</text>
</comment>
<keyword evidence="1" id="KW-0175">Coiled coil</keyword>
<evidence type="ECO:0000313" key="3">
    <source>
        <dbReference type="EMBL" id="RAR12932.1"/>
    </source>
</evidence>
<name>A0A364N6Q8_STELY</name>
<dbReference type="AlphaFoldDB" id="A0A364N6Q8"/>
<dbReference type="SUPFAM" id="SSF47676">
    <property type="entry name" value="Conserved domain common to transcription factors TFIIS, elongin A, CRSP70"/>
    <property type="match status" value="1"/>
</dbReference>
<dbReference type="InterPro" id="IPR035441">
    <property type="entry name" value="TFIIS/LEDGF_dom_sf"/>
</dbReference>
<feature type="coiled-coil region" evidence="1">
    <location>
        <begin position="611"/>
        <end position="697"/>
    </location>
</feature>
<keyword evidence="4" id="KW-1185">Reference proteome</keyword>
<reference evidence="4" key="1">
    <citation type="submission" date="2018-05" db="EMBL/GenBank/DDBJ databases">
        <title>Draft genome sequence of Stemphylium lycopersici strain CIDEFI 213.</title>
        <authorList>
            <person name="Medina R."/>
            <person name="Franco M.E.E."/>
            <person name="Lucentini C.G."/>
            <person name="Saparrat M.C.N."/>
            <person name="Balatti P.A."/>
        </authorList>
    </citation>
    <scope>NUCLEOTIDE SEQUENCE [LARGE SCALE GENOMIC DNA]</scope>
    <source>
        <strain evidence="4">CIDEFI 213</strain>
    </source>
</reference>
<proteinExistence type="predicted"/>
<accession>A0A364N6Q8</accession>
<evidence type="ECO:0000256" key="2">
    <source>
        <dbReference type="SAM" id="MobiDB-lite"/>
    </source>
</evidence>
<gene>
    <name evidence="3" type="ORF">DDE83_003730</name>
</gene>
<evidence type="ECO:0000256" key="1">
    <source>
        <dbReference type="SAM" id="Coils"/>
    </source>
</evidence>
<feature type="compositionally biased region" description="Polar residues" evidence="2">
    <location>
        <begin position="228"/>
        <end position="246"/>
    </location>
</feature>
<evidence type="ECO:0000313" key="4">
    <source>
        <dbReference type="Proteomes" id="UP000249619"/>
    </source>
</evidence>
<dbReference type="EMBL" id="QGDH01000043">
    <property type="protein sequence ID" value="RAR12932.1"/>
    <property type="molecule type" value="Genomic_DNA"/>
</dbReference>
<feature type="region of interest" description="Disordered" evidence="2">
    <location>
        <begin position="297"/>
        <end position="377"/>
    </location>
</feature>
<feature type="compositionally biased region" description="Basic and acidic residues" evidence="2">
    <location>
        <begin position="724"/>
        <end position="733"/>
    </location>
</feature>
<feature type="compositionally biased region" description="Polar residues" evidence="2">
    <location>
        <begin position="302"/>
        <end position="328"/>
    </location>
</feature>
<protein>
    <submittedName>
        <fullName evidence="3">Uncharacterized protein</fullName>
    </submittedName>
</protein>
<organism evidence="3 4">
    <name type="scientific">Stemphylium lycopersici</name>
    <name type="common">Tomato gray leaf spot disease fungus</name>
    <name type="synonym">Thyrospora lycopersici</name>
    <dbReference type="NCBI Taxonomy" id="183478"/>
    <lineage>
        <taxon>Eukaryota</taxon>
        <taxon>Fungi</taxon>
        <taxon>Dikarya</taxon>
        <taxon>Ascomycota</taxon>
        <taxon>Pezizomycotina</taxon>
        <taxon>Dothideomycetes</taxon>
        <taxon>Pleosporomycetidae</taxon>
        <taxon>Pleosporales</taxon>
        <taxon>Pleosporineae</taxon>
        <taxon>Pleosporaceae</taxon>
        <taxon>Stemphylium</taxon>
    </lineage>
</organism>